<dbReference type="SUPFAM" id="SSF53187">
    <property type="entry name" value="Zn-dependent exopeptidases"/>
    <property type="match status" value="1"/>
</dbReference>
<gene>
    <name evidence="2" type="ORF">FK220_017700</name>
</gene>
<dbReference type="InterPro" id="IPR045175">
    <property type="entry name" value="M28_fam"/>
</dbReference>
<evidence type="ECO:0000313" key="2">
    <source>
        <dbReference type="EMBL" id="NHF61192.1"/>
    </source>
</evidence>
<dbReference type="RefSeq" id="WP_152575690.1">
    <property type="nucleotide sequence ID" value="NZ_VIKU02000006.1"/>
</dbReference>
<dbReference type="InterPro" id="IPR007484">
    <property type="entry name" value="Peptidase_M28"/>
</dbReference>
<comment type="caution">
    <text evidence="2">The sequence shown here is derived from an EMBL/GenBank/DDBJ whole genome shotgun (WGS) entry which is preliminary data.</text>
</comment>
<reference evidence="2" key="1">
    <citation type="submission" date="2019-07" db="EMBL/GenBank/DDBJ databases">
        <authorList>
            <person name="De-Chao Zhang Q."/>
        </authorList>
    </citation>
    <scope>NUCLEOTIDE SEQUENCE</scope>
    <source>
        <strain evidence="2">TP-CH-4</strain>
    </source>
</reference>
<evidence type="ECO:0000313" key="3">
    <source>
        <dbReference type="Proteomes" id="UP000707206"/>
    </source>
</evidence>
<proteinExistence type="predicted"/>
<dbReference type="Pfam" id="PF04389">
    <property type="entry name" value="Peptidase_M28"/>
    <property type="match status" value="1"/>
</dbReference>
<dbReference type="GO" id="GO:0008235">
    <property type="term" value="F:metalloexopeptidase activity"/>
    <property type="evidence" value="ECO:0007669"/>
    <property type="project" value="InterPro"/>
</dbReference>
<reference evidence="2" key="2">
    <citation type="submission" date="2020-03" db="EMBL/GenBank/DDBJ databases">
        <title>Flavobacteriaceae bacterium strain TP-CH-4, a member of the family Flavobacteriaceae isolated from a deep-sea seamount.</title>
        <authorList>
            <person name="Zhang D.-C."/>
        </authorList>
    </citation>
    <scope>NUCLEOTIDE SEQUENCE</scope>
    <source>
        <strain evidence="2">TP-CH-4</strain>
    </source>
</reference>
<dbReference type="PANTHER" id="PTHR12147">
    <property type="entry name" value="METALLOPEPTIDASE M28 FAMILY MEMBER"/>
    <property type="match status" value="1"/>
</dbReference>
<dbReference type="AlphaFoldDB" id="A0A967AWG2"/>
<dbReference type="Proteomes" id="UP000707206">
    <property type="component" value="Unassembled WGS sequence"/>
</dbReference>
<sequence>MHKSLIPILFSLIFLNTGEEPPLKLIDEQKKIIAELSGHSKLENGKTISSRSTKEERQLTREYLSNLIASTGLKPQVQEYKLPNVNPLVDLLFEPFAGANVYTILPSTNQSDDYIVFGAHFDTERNCPGAIDNATGIAIGYGLIEKLIDVKERNVNVILVFFDQEEEDLIGSQAFAKKLKKEKFKILSVHTMDTMGWDRDEDSAIELELPTNYLKDIYIKTGKRLGIPIYTTKVNSTDHHSFRELGFNATGLTDELVNGDYAPYKDTAKDTYETVNFNYVASCTELVYEVAKTLIEQ</sequence>
<accession>A0A967AWG2</accession>
<dbReference type="Gene3D" id="3.40.630.10">
    <property type="entry name" value="Zn peptidases"/>
    <property type="match status" value="1"/>
</dbReference>
<keyword evidence="3" id="KW-1185">Reference proteome</keyword>
<protein>
    <submittedName>
        <fullName evidence="2">Zn-dependent exopeptidase M28</fullName>
    </submittedName>
</protein>
<dbReference type="PANTHER" id="PTHR12147:SF26">
    <property type="entry name" value="PEPTIDASE M28 DOMAIN-CONTAINING PROTEIN"/>
    <property type="match status" value="1"/>
</dbReference>
<dbReference type="EMBL" id="VIKU02000006">
    <property type="protein sequence ID" value="NHF61192.1"/>
    <property type="molecule type" value="Genomic_DNA"/>
</dbReference>
<feature type="domain" description="Peptidase M28" evidence="1">
    <location>
        <begin position="100"/>
        <end position="290"/>
    </location>
</feature>
<dbReference type="GO" id="GO:0006508">
    <property type="term" value="P:proteolysis"/>
    <property type="evidence" value="ECO:0007669"/>
    <property type="project" value="InterPro"/>
</dbReference>
<organism evidence="2 3">
    <name type="scientific">Pelagihabitans pacificus</name>
    <dbReference type="NCBI Taxonomy" id="2696054"/>
    <lineage>
        <taxon>Bacteria</taxon>
        <taxon>Pseudomonadati</taxon>
        <taxon>Bacteroidota</taxon>
        <taxon>Flavobacteriia</taxon>
        <taxon>Flavobacteriales</taxon>
        <taxon>Flavobacteriaceae</taxon>
        <taxon>Pelagihabitans</taxon>
    </lineage>
</organism>
<evidence type="ECO:0000259" key="1">
    <source>
        <dbReference type="Pfam" id="PF04389"/>
    </source>
</evidence>
<name>A0A967AWG2_9FLAO</name>